<proteinExistence type="predicted"/>
<sequence length="481" mass="48932">MLIEFWLNGTRQSLRGADPRRPLLDWLREEAGLKGTKEGCAEGDCGACTVIVQDAGGLRALNACVSMLGQIAGKAVTTIEGLGPDHPVARAMVAHHGAQCGFCTPGFVMALAAAHAQGALPPPHVPGAPAAQRDPDPAPGDPALTEALGGNLCRCTGYAPILRAARAAAAAPVPEGLFAPPAPLPPPETTPEADFCRPRSLDDLLRWRAAHPGGTLVGGGTDVGLWQSKRLMDLGPVAFVADIPALTRIEPAGDRITLGAGVTIAAMRAALSAGHPGLVPYLGRFASAQIRAAATLGGNLASGSPIADTAPPLLALGAEITLASLRAGERRMALAEFLTGYRQTALAPDEVITAITLPAASDLRAWKLAKRRDQDISTVSAAFVIDARGGVITAARAAFGGMGPVAARAPALEAALIGAPLTADALAEAAQALAQDFTPLSDHRASAAYRMRAARGLVVRLAPALSGAPHAIGDIGPEGAP</sequence>
<evidence type="ECO:0000256" key="6">
    <source>
        <dbReference type="SAM" id="MobiDB-lite"/>
    </source>
</evidence>
<dbReference type="OrthoDB" id="9792018at2"/>
<dbReference type="InterPro" id="IPR036010">
    <property type="entry name" value="2Fe-2S_ferredoxin-like_sf"/>
</dbReference>
<dbReference type="InterPro" id="IPR016167">
    <property type="entry name" value="FAD-bd_PCMH_sub1"/>
</dbReference>
<dbReference type="SUPFAM" id="SSF54292">
    <property type="entry name" value="2Fe-2S ferredoxin-like"/>
    <property type="match status" value="1"/>
</dbReference>
<organism evidence="9 10">
    <name type="scientific">Phaeovulum vinaykumarii</name>
    <dbReference type="NCBI Taxonomy" id="407234"/>
    <lineage>
        <taxon>Bacteria</taxon>
        <taxon>Pseudomonadati</taxon>
        <taxon>Pseudomonadota</taxon>
        <taxon>Alphaproteobacteria</taxon>
        <taxon>Rhodobacterales</taxon>
        <taxon>Paracoccaceae</taxon>
        <taxon>Phaeovulum</taxon>
    </lineage>
</organism>
<dbReference type="PROSITE" id="PS51085">
    <property type="entry name" value="2FE2S_FER_2"/>
    <property type="match status" value="1"/>
</dbReference>
<accession>A0A1N7LGJ8</accession>
<evidence type="ECO:0000259" key="7">
    <source>
        <dbReference type="PROSITE" id="PS51085"/>
    </source>
</evidence>
<keyword evidence="3" id="KW-0274">FAD</keyword>
<dbReference type="InterPro" id="IPR036884">
    <property type="entry name" value="2Fe-2S-bd_dom_sf"/>
</dbReference>
<dbReference type="GO" id="GO:0051537">
    <property type="term" value="F:2 iron, 2 sulfur cluster binding"/>
    <property type="evidence" value="ECO:0007669"/>
    <property type="project" value="InterPro"/>
</dbReference>
<dbReference type="PROSITE" id="PS00197">
    <property type="entry name" value="2FE2S_FER_1"/>
    <property type="match status" value="1"/>
</dbReference>
<evidence type="ECO:0000256" key="4">
    <source>
        <dbReference type="ARBA" id="ARBA00023002"/>
    </source>
</evidence>
<keyword evidence="2" id="KW-0479">Metal-binding</keyword>
<dbReference type="EMBL" id="FTOM01000003">
    <property type="protein sequence ID" value="SIS72891.1"/>
    <property type="molecule type" value="Genomic_DNA"/>
</dbReference>
<dbReference type="Pfam" id="PF00941">
    <property type="entry name" value="FAD_binding_5"/>
    <property type="match status" value="1"/>
</dbReference>
<dbReference type="InterPro" id="IPR012675">
    <property type="entry name" value="Beta-grasp_dom_sf"/>
</dbReference>
<dbReference type="Pfam" id="PF01799">
    <property type="entry name" value="Fer2_2"/>
    <property type="match status" value="1"/>
</dbReference>
<dbReference type="Proteomes" id="UP000186098">
    <property type="component" value="Unassembled WGS sequence"/>
</dbReference>
<keyword evidence="10" id="KW-1185">Reference proteome</keyword>
<evidence type="ECO:0000256" key="2">
    <source>
        <dbReference type="ARBA" id="ARBA00022723"/>
    </source>
</evidence>
<dbReference type="SUPFAM" id="SSF47741">
    <property type="entry name" value="CO dehydrogenase ISP C-domain like"/>
    <property type="match status" value="1"/>
</dbReference>
<dbReference type="PANTHER" id="PTHR45444:SF3">
    <property type="entry name" value="XANTHINE DEHYDROGENASE"/>
    <property type="match status" value="1"/>
</dbReference>
<dbReference type="SUPFAM" id="SSF56176">
    <property type="entry name" value="FAD-binding/transporter-associated domain-like"/>
    <property type="match status" value="1"/>
</dbReference>
<dbReference type="InterPro" id="IPR001041">
    <property type="entry name" value="2Fe-2S_ferredoxin-type"/>
</dbReference>
<dbReference type="Gene3D" id="3.30.43.10">
    <property type="entry name" value="Uridine Diphospho-n-acetylenolpyruvylglucosamine Reductase, domain 2"/>
    <property type="match status" value="1"/>
</dbReference>
<dbReference type="PANTHER" id="PTHR45444">
    <property type="entry name" value="XANTHINE DEHYDROGENASE"/>
    <property type="match status" value="1"/>
</dbReference>
<dbReference type="InterPro" id="IPR016169">
    <property type="entry name" value="FAD-bd_PCMH_sub2"/>
</dbReference>
<dbReference type="STRING" id="407234.SAMN05421795_10316"/>
<evidence type="ECO:0000259" key="8">
    <source>
        <dbReference type="PROSITE" id="PS51387"/>
    </source>
</evidence>
<dbReference type="AlphaFoldDB" id="A0A1N7LGJ8"/>
<reference evidence="10" key="1">
    <citation type="submission" date="2017-01" db="EMBL/GenBank/DDBJ databases">
        <authorList>
            <person name="Varghese N."/>
            <person name="Submissions S."/>
        </authorList>
    </citation>
    <scope>NUCLEOTIDE SEQUENCE [LARGE SCALE GENOMIC DNA]</scope>
    <source>
        <strain evidence="10">DSM 18714</strain>
    </source>
</reference>
<dbReference type="RefSeq" id="WP_076364987.1">
    <property type="nucleotide sequence ID" value="NZ_FTOM01000003.1"/>
</dbReference>
<dbReference type="InterPro" id="IPR002888">
    <property type="entry name" value="2Fe-2S-bd"/>
</dbReference>
<dbReference type="PROSITE" id="PS51387">
    <property type="entry name" value="FAD_PCMH"/>
    <property type="match status" value="1"/>
</dbReference>
<dbReference type="GO" id="GO:0016491">
    <property type="term" value="F:oxidoreductase activity"/>
    <property type="evidence" value="ECO:0007669"/>
    <property type="project" value="UniProtKB-KW"/>
</dbReference>
<evidence type="ECO:0000313" key="9">
    <source>
        <dbReference type="EMBL" id="SIS72891.1"/>
    </source>
</evidence>
<feature type="region of interest" description="Disordered" evidence="6">
    <location>
        <begin position="122"/>
        <end position="145"/>
    </location>
</feature>
<dbReference type="GO" id="GO:0071949">
    <property type="term" value="F:FAD binding"/>
    <property type="evidence" value="ECO:0007669"/>
    <property type="project" value="InterPro"/>
</dbReference>
<dbReference type="SUPFAM" id="SSF55447">
    <property type="entry name" value="CO dehydrogenase flavoprotein C-terminal domain-like"/>
    <property type="match status" value="1"/>
</dbReference>
<evidence type="ECO:0000256" key="1">
    <source>
        <dbReference type="ARBA" id="ARBA00022630"/>
    </source>
</evidence>
<dbReference type="InterPro" id="IPR005107">
    <property type="entry name" value="CO_DH_flav_C"/>
</dbReference>
<dbReference type="InterPro" id="IPR036683">
    <property type="entry name" value="CO_DH_flav_C_dom_sf"/>
</dbReference>
<dbReference type="InterPro" id="IPR016166">
    <property type="entry name" value="FAD-bd_PCMH"/>
</dbReference>
<keyword evidence="4" id="KW-0560">Oxidoreductase</keyword>
<dbReference type="PIRSF" id="PIRSF036557">
    <property type="entry name" value="XdhA_RC"/>
    <property type="match status" value="1"/>
</dbReference>
<dbReference type="InterPro" id="IPR002346">
    <property type="entry name" value="Mopterin_DH_FAD-bd"/>
</dbReference>
<dbReference type="InterPro" id="IPR016208">
    <property type="entry name" value="Ald_Oxase/xanthine_DH-like"/>
</dbReference>
<evidence type="ECO:0000256" key="3">
    <source>
        <dbReference type="ARBA" id="ARBA00022827"/>
    </source>
</evidence>
<keyword evidence="5" id="KW-0408">Iron</keyword>
<dbReference type="Gene3D" id="3.10.20.30">
    <property type="match status" value="1"/>
</dbReference>
<dbReference type="InterPro" id="IPR012175">
    <property type="entry name" value="Xanth_DH_ssu_bac"/>
</dbReference>
<dbReference type="InterPro" id="IPR006058">
    <property type="entry name" value="2Fe2S_fd_BS"/>
</dbReference>
<feature type="domain" description="2Fe-2S ferredoxin-type" evidence="7">
    <location>
        <begin position="1"/>
        <end position="82"/>
    </location>
</feature>
<feature type="domain" description="FAD-binding PCMH-type" evidence="8">
    <location>
        <begin position="188"/>
        <end position="362"/>
    </location>
</feature>
<dbReference type="Pfam" id="PF00111">
    <property type="entry name" value="Fer2"/>
    <property type="match status" value="1"/>
</dbReference>
<dbReference type="Gene3D" id="1.10.150.120">
    <property type="entry name" value="[2Fe-2S]-binding domain"/>
    <property type="match status" value="1"/>
</dbReference>
<protein>
    <submittedName>
        <fullName evidence="9">Xanthine dehydrogenase small subunit</fullName>
    </submittedName>
</protein>
<dbReference type="InterPro" id="IPR036318">
    <property type="entry name" value="FAD-bd_PCMH-like_sf"/>
</dbReference>
<evidence type="ECO:0000313" key="10">
    <source>
        <dbReference type="Proteomes" id="UP000186098"/>
    </source>
</evidence>
<dbReference type="CDD" id="cd00207">
    <property type="entry name" value="fer2"/>
    <property type="match status" value="1"/>
</dbReference>
<keyword evidence="1" id="KW-0285">Flavoprotein</keyword>
<gene>
    <name evidence="9" type="ORF">SAMN05421795_10316</name>
</gene>
<dbReference type="GO" id="GO:0005506">
    <property type="term" value="F:iron ion binding"/>
    <property type="evidence" value="ECO:0007669"/>
    <property type="project" value="InterPro"/>
</dbReference>
<name>A0A1N7LGJ8_9RHOB</name>
<dbReference type="Pfam" id="PF03450">
    <property type="entry name" value="CO_deh_flav_C"/>
    <property type="match status" value="1"/>
</dbReference>
<evidence type="ECO:0000256" key="5">
    <source>
        <dbReference type="ARBA" id="ARBA00023004"/>
    </source>
</evidence>
<dbReference type="Gene3D" id="3.30.465.10">
    <property type="match status" value="1"/>
</dbReference>
<dbReference type="SMART" id="SM01092">
    <property type="entry name" value="CO_deh_flav_C"/>
    <property type="match status" value="1"/>
</dbReference>
<dbReference type="Gene3D" id="3.30.390.50">
    <property type="entry name" value="CO dehydrogenase flavoprotein, C-terminal domain"/>
    <property type="match status" value="1"/>
</dbReference>